<dbReference type="CDD" id="cd16841">
    <property type="entry name" value="RraA_family"/>
    <property type="match status" value="1"/>
</dbReference>
<evidence type="ECO:0000313" key="6">
    <source>
        <dbReference type="EMBL" id="CAA9548376.1"/>
    </source>
</evidence>
<feature type="binding site" evidence="5">
    <location>
        <position position="129"/>
    </location>
    <ligand>
        <name>Mg(2+)</name>
        <dbReference type="ChEBI" id="CHEBI:18420"/>
    </ligand>
</feature>
<evidence type="ECO:0000256" key="2">
    <source>
        <dbReference type="ARBA" id="ARBA00016549"/>
    </source>
</evidence>
<dbReference type="Gene3D" id="3.50.30.40">
    <property type="entry name" value="Ribonuclease E inhibitor RraA/RraA-like"/>
    <property type="match status" value="1"/>
</dbReference>
<feature type="binding site" evidence="5">
    <location>
        <position position="128"/>
    </location>
    <ligand>
        <name>substrate</name>
    </ligand>
</feature>
<evidence type="ECO:0000256" key="4">
    <source>
        <dbReference type="ARBA" id="ARBA00030169"/>
    </source>
</evidence>
<dbReference type="GO" id="GO:0008948">
    <property type="term" value="F:oxaloacetate decarboxylase activity"/>
    <property type="evidence" value="ECO:0007669"/>
    <property type="project" value="TreeGrafter"/>
</dbReference>
<evidence type="ECO:0000256" key="1">
    <source>
        <dbReference type="ARBA" id="ARBA00001968"/>
    </source>
</evidence>
<dbReference type="SUPFAM" id="SSF89562">
    <property type="entry name" value="RraA-like"/>
    <property type="match status" value="1"/>
</dbReference>
<keyword evidence="5" id="KW-0479">Metal-binding</keyword>
<dbReference type="EMBL" id="CADCWF010000092">
    <property type="protein sequence ID" value="CAA9548376.1"/>
    <property type="molecule type" value="Genomic_DNA"/>
</dbReference>
<dbReference type="GO" id="GO:0046872">
    <property type="term" value="F:metal ion binding"/>
    <property type="evidence" value="ECO:0007669"/>
    <property type="project" value="UniProtKB-KW"/>
</dbReference>
<proteinExistence type="predicted"/>
<name>A0A6J4UEC8_9BACT</name>
<dbReference type="AlphaFoldDB" id="A0A6J4UEC8"/>
<dbReference type="Pfam" id="PF03737">
    <property type="entry name" value="RraA-like"/>
    <property type="match status" value="1"/>
</dbReference>
<keyword evidence="5" id="KW-0460">Magnesium</keyword>
<accession>A0A6J4UEC8</accession>
<comment type="cofactor">
    <cofactor evidence="1">
        <name>a divalent metal cation</name>
        <dbReference type="ChEBI" id="CHEBI:60240"/>
    </cofactor>
</comment>
<evidence type="ECO:0000256" key="3">
    <source>
        <dbReference type="ARBA" id="ARBA00029596"/>
    </source>
</evidence>
<protein>
    <recommendedName>
        <fullName evidence="2">Putative 4-hydroxy-4-methyl-2-oxoglutarate aldolase</fullName>
    </recommendedName>
    <alternativeName>
        <fullName evidence="3">Regulator of ribonuclease activity homolog</fullName>
    </alternativeName>
    <alternativeName>
        <fullName evidence="4">RraA-like protein</fullName>
    </alternativeName>
</protein>
<gene>
    <name evidence="6" type="ORF">AVDCRST_MAG59-1540</name>
</gene>
<dbReference type="PANTHER" id="PTHR33254:SF4">
    <property type="entry name" value="4-HYDROXY-4-METHYL-2-OXOGLUTARATE ALDOLASE 3-RELATED"/>
    <property type="match status" value="1"/>
</dbReference>
<dbReference type="InterPro" id="IPR036704">
    <property type="entry name" value="RraA/RraA-like_sf"/>
</dbReference>
<dbReference type="InterPro" id="IPR005493">
    <property type="entry name" value="RraA/RraA-like"/>
</dbReference>
<evidence type="ECO:0000256" key="5">
    <source>
        <dbReference type="PIRSR" id="PIRSR605493-1"/>
    </source>
</evidence>
<dbReference type="GO" id="GO:0047443">
    <property type="term" value="F:4-hydroxy-4-methyl-2-oxoglutarate aldolase activity"/>
    <property type="evidence" value="ECO:0007669"/>
    <property type="project" value="TreeGrafter"/>
</dbReference>
<reference evidence="6" key="1">
    <citation type="submission" date="2020-02" db="EMBL/GenBank/DDBJ databases">
        <authorList>
            <person name="Meier V. D."/>
        </authorList>
    </citation>
    <scope>NUCLEOTIDE SEQUENCE</scope>
    <source>
        <strain evidence="6">AVDCRST_MAG59</strain>
    </source>
</reference>
<organism evidence="6">
    <name type="scientific">uncultured Thermomicrobiales bacterium</name>
    <dbReference type="NCBI Taxonomy" id="1645740"/>
    <lineage>
        <taxon>Bacteria</taxon>
        <taxon>Pseudomonadati</taxon>
        <taxon>Thermomicrobiota</taxon>
        <taxon>Thermomicrobia</taxon>
        <taxon>Thermomicrobiales</taxon>
        <taxon>environmental samples</taxon>
    </lineage>
</organism>
<dbReference type="PANTHER" id="PTHR33254">
    <property type="entry name" value="4-HYDROXY-4-METHYL-2-OXOGLUTARATE ALDOLASE 3-RELATED"/>
    <property type="match status" value="1"/>
</dbReference>
<sequence length="228" mass="23928">MGEGATLKAESDEALFDRMADTLYVAVISDILDGLGYRDQVMEAGVVPVQPDRRPLVGRAATMLVVPQVEVVEQPYTAQIAAIDAIAAGDVVVIGAGGAPGVAVWGELFSNAAWARGARGTVTDGFHRDTRMLLDLGFPVFSRGARPVDISGRGTVVAAGRPVEVAGVTVRAGDIVFAEIDGIIVVPSEVAAETVERAFAKVATEDDARAELRKGALLGEVWAKYRVL</sequence>
<comment type="cofactor">
    <cofactor evidence="5">
        <name>Mg(2+)</name>
        <dbReference type="ChEBI" id="CHEBI:18420"/>
    </cofactor>
</comment>